<dbReference type="PIRSF" id="PIRSF000149">
    <property type="entry name" value="GAP_DH"/>
    <property type="match status" value="1"/>
</dbReference>
<dbReference type="GO" id="GO:0006096">
    <property type="term" value="P:glycolytic process"/>
    <property type="evidence" value="ECO:0007669"/>
    <property type="project" value="UniProtKB-UniRule"/>
</dbReference>
<feature type="active site" description="Nucleophile" evidence="10 11">
    <location>
        <position position="141"/>
    </location>
</feature>
<dbReference type="InterPro" id="IPR020830">
    <property type="entry name" value="GlycerAld_3-P_DH_AS"/>
</dbReference>
<keyword evidence="5 10" id="KW-0560">Oxidoreductase</keyword>
<dbReference type="GO" id="GO:0005737">
    <property type="term" value="C:cytoplasm"/>
    <property type="evidence" value="ECO:0007669"/>
    <property type="project" value="UniProtKB-SubCell"/>
</dbReference>
<dbReference type="Gene3D" id="3.40.50.720">
    <property type="entry name" value="NAD(P)-binding Rossmann-like Domain"/>
    <property type="match status" value="1"/>
</dbReference>
<feature type="binding site" evidence="10">
    <location>
        <position position="310"/>
    </location>
    <ligand>
        <name>NAD(+)</name>
        <dbReference type="ChEBI" id="CHEBI:57540"/>
    </ligand>
</feature>
<comment type="similarity">
    <text evidence="2 10 12">Belongs to the glyceraldehyde-3-phosphate dehydrogenase family.</text>
</comment>
<feature type="binding site" evidence="10">
    <location>
        <begin position="140"/>
        <end position="142"/>
    </location>
    <ligand>
        <name>D-glyceraldehyde 3-phosphate</name>
        <dbReference type="ChEBI" id="CHEBI:59776"/>
    </ligand>
</feature>
<comment type="subunit">
    <text evidence="3 10 12">Homotetramer.</text>
</comment>
<reference evidence="14 15" key="1">
    <citation type="submission" date="2016-08" db="EMBL/GenBank/DDBJ databases">
        <title>New Insights into Marine Group III Euryarchaeota, from dark to light.</title>
        <authorList>
            <person name="Haro-Moreno J.M."/>
            <person name="Rodriguez-Valera F."/>
            <person name="Lopez-Garcia P."/>
            <person name="Moreira D."/>
            <person name="Martin-Cuadrado A.B."/>
        </authorList>
    </citation>
    <scope>NUCLEOTIDE SEQUENCE [LARGE SCALE GENOMIC DNA]</scope>
    <source>
        <strain evidence="14">CG-Bathy1</strain>
    </source>
</reference>
<dbReference type="HAMAP" id="MF_00559">
    <property type="entry name" value="G3P_dehdrog_arch"/>
    <property type="match status" value="1"/>
</dbReference>
<feature type="binding site" evidence="10">
    <location>
        <begin position="194"/>
        <end position="195"/>
    </location>
    <ligand>
        <name>D-glyceraldehyde 3-phosphate</name>
        <dbReference type="ChEBI" id="CHEBI:59776"/>
    </ligand>
</feature>
<evidence type="ECO:0000256" key="8">
    <source>
        <dbReference type="ARBA" id="ARBA00048067"/>
    </source>
</evidence>
<dbReference type="EC" id="1.2.1.59" evidence="10 12"/>
<name>A0A1J5T0F0_9ARCH</name>
<evidence type="ECO:0000256" key="9">
    <source>
        <dbReference type="ARBA" id="ARBA00048853"/>
    </source>
</evidence>
<dbReference type="NCBIfam" id="NF003251">
    <property type="entry name" value="PRK04207.1"/>
    <property type="match status" value="1"/>
</dbReference>
<evidence type="ECO:0000256" key="7">
    <source>
        <dbReference type="ARBA" id="ARBA00023152"/>
    </source>
</evidence>
<dbReference type="GO" id="GO:0004365">
    <property type="term" value="F:glyceraldehyde-3-phosphate dehydrogenase (NAD+) (phosphorylating) activity"/>
    <property type="evidence" value="ECO:0007669"/>
    <property type="project" value="UniProtKB-UniRule"/>
</dbReference>
<dbReference type="GO" id="GO:0047100">
    <property type="term" value="F:glyceraldehyde-3-phosphate dehydrogenase (NADP+) (phosphorylating) activity"/>
    <property type="evidence" value="ECO:0007669"/>
    <property type="project" value="RHEA"/>
</dbReference>
<dbReference type="AlphaFoldDB" id="A0A1J5T0F0"/>
<keyword evidence="7 10" id="KW-0324">Glycolysis</keyword>
<dbReference type="SMART" id="SM00846">
    <property type="entry name" value="Gp_dh_N"/>
    <property type="match status" value="1"/>
</dbReference>
<comment type="pathway">
    <text evidence="1 10 12">Carbohydrate degradation; glycolysis; pyruvate from D-glyceraldehyde 3-phosphate: step 1/5.</text>
</comment>
<dbReference type="GO" id="GO:0050661">
    <property type="term" value="F:NADP binding"/>
    <property type="evidence" value="ECO:0007669"/>
    <property type="project" value="UniProtKB-UniRule"/>
</dbReference>
<comment type="catalytic activity">
    <reaction evidence="8 10 12">
        <text>D-glyceraldehyde 3-phosphate + phosphate + NADP(+) = (2R)-3-phospho-glyceroyl phosphate + NADPH + H(+)</text>
        <dbReference type="Rhea" id="RHEA:10296"/>
        <dbReference type="ChEBI" id="CHEBI:15378"/>
        <dbReference type="ChEBI" id="CHEBI:43474"/>
        <dbReference type="ChEBI" id="CHEBI:57604"/>
        <dbReference type="ChEBI" id="CHEBI:57783"/>
        <dbReference type="ChEBI" id="CHEBI:58349"/>
        <dbReference type="ChEBI" id="CHEBI:59776"/>
        <dbReference type="EC" id="1.2.1.59"/>
    </reaction>
</comment>
<keyword evidence="6 10" id="KW-0520">NAD</keyword>
<feature type="domain" description="Glyceraldehyde 3-phosphate dehydrogenase NAD(P) binding" evidence="13">
    <location>
        <begin position="3"/>
        <end position="141"/>
    </location>
</feature>
<dbReference type="GO" id="GO:0051287">
    <property type="term" value="F:NAD binding"/>
    <property type="evidence" value="ECO:0007669"/>
    <property type="project" value="UniProtKB-UniRule"/>
</dbReference>
<evidence type="ECO:0000256" key="5">
    <source>
        <dbReference type="ARBA" id="ARBA00023002"/>
    </source>
</evidence>
<proteinExistence type="inferred from homology"/>
<evidence type="ECO:0000259" key="13">
    <source>
        <dbReference type="SMART" id="SM00846"/>
    </source>
</evidence>
<evidence type="ECO:0000313" key="14">
    <source>
        <dbReference type="EMBL" id="OIR13667.1"/>
    </source>
</evidence>
<evidence type="ECO:0000256" key="2">
    <source>
        <dbReference type="ARBA" id="ARBA00007406"/>
    </source>
</evidence>
<organism evidence="14 15">
    <name type="scientific">Marine Group III euryarchaeote CG-Bathy1</name>
    <dbReference type="NCBI Taxonomy" id="1889001"/>
    <lineage>
        <taxon>Archaea</taxon>
        <taxon>Methanobacteriati</taxon>
        <taxon>Thermoplasmatota</taxon>
        <taxon>Thermoplasmata</taxon>
        <taxon>Candidatus Thermoprofundales</taxon>
    </lineage>
</organism>
<comment type="catalytic activity">
    <reaction evidence="9 10 12">
        <text>D-glyceraldehyde 3-phosphate + phosphate + NAD(+) = (2R)-3-phospho-glyceroyl phosphate + NADH + H(+)</text>
        <dbReference type="Rhea" id="RHEA:10300"/>
        <dbReference type="ChEBI" id="CHEBI:15378"/>
        <dbReference type="ChEBI" id="CHEBI:43474"/>
        <dbReference type="ChEBI" id="CHEBI:57540"/>
        <dbReference type="ChEBI" id="CHEBI:57604"/>
        <dbReference type="ChEBI" id="CHEBI:57945"/>
        <dbReference type="ChEBI" id="CHEBI:59776"/>
        <dbReference type="EC" id="1.2.1.59"/>
    </reaction>
</comment>
<dbReference type="UniPathway" id="UPA00109">
    <property type="reaction ID" value="UER00184"/>
</dbReference>
<feature type="binding site" evidence="10">
    <location>
        <position position="169"/>
    </location>
    <ligand>
        <name>NAD(+)</name>
        <dbReference type="ChEBI" id="CHEBI:57540"/>
    </ligand>
</feature>
<dbReference type="GO" id="GO:0009089">
    <property type="term" value="P:lysine biosynthetic process via diaminopimelate"/>
    <property type="evidence" value="ECO:0007669"/>
    <property type="project" value="InterPro"/>
</dbReference>
<dbReference type="EMBL" id="MIYU01000022">
    <property type="protein sequence ID" value="OIR13667.1"/>
    <property type="molecule type" value="Genomic_DNA"/>
</dbReference>
<feature type="binding site" evidence="10">
    <location>
        <begin position="12"/>
        <end position="13"/>
    </location>
    <ligand>
        <name>NAD(+)</name>
        <dbReference type="ChEBI" id="CHEBI:57540"/>
    </ligand>
</feature>
<protein>
    <recommendedName>
        <fullName evidence="10 12">Glyceraldehyde-3-phosphate dehydrogenase</fullName>
        <shortName evidence="10">GAPDH</shortName>
        <ecNumber evidence="10 12">1.2.1.59</ecNumber>
    </recommendedName>
    <alternativeName>
        <fullName evidence="10">NAD(P)-dependent glyceraldehyde-3-phosphate dehydrogenase</fullName>
    </alternativeName>
</protein>
<dbReference type="CDD" id="cd18127">
    <property type="entry name" value="GAPDH_II_C"/>
    <property type="match status" value="1"/>
</dbReference>
<evidence type="ECO:0000256" key="3">
    <source>
        <dbReference type="ARBA" id="ARBA00011881"/>
    </source>
</evidence>
<evidence type="ECO:0000256" key="10">
    <source>
        <dbReference type="HAMAP-Rule" id="MF_00559"/>
    </source>
</evidence>
<dbReference type="InterPro" id="IPR020831">
    <property type="entry name" value="GlycerAld/Erythrose_P_DH"/>
</dbReference>
<dbReference type="CDD" id="cd02278">
    <property type="entry name" value="GAPDH_II_N"/>
    <property type="match status" value="1"/>
</dbReference>
<gene>
    <name evidence="10" type="primary">gap</name>
    <name evidence="14" type="ORF">BEU04_03650</name>
</gene>
<comment type="subcellular location">
    <subcellularLocation>
        <location evidence="10 12">Cytoplasm</location>
    </subcellularLocation>
</comment>
<dbReference type="InterPro" id="IPR000846">
    <property type="entry name" value="DapB_N"/>
</dbReference>
<dbReference type="Gene3D" id="3.30.360.10">
    <property type="entry name" value="Dihydrodipicolinate Reductase, domain 2"/>
    <property type="match status" value="1"/>
</dbReference>
<keyword evidence="10 12" id="KW-0963">Cytoplasm</keyword>
<dbReference type="GO" id="GO:0008839">
    <property type="term" value="F:4-hydroxy-tetrahydrodipicolinate reductase"/>
    <property type="evidence" value="ECO:0007669"/>
    <property type="project" value="InterPro"/>
</dbReference>
<dbReference type="InterPro" id="IPR020829">
    <property type="entry name" value="GlycerAld_3-P_DH_cat"/>
</dbReference>
<dbReference type="SUPFAM" id="SSF55347">
    <property type="entry name" value="Glyceraldehyde-3-phosphate dehydrogenase-like, C-terminal domain"/>
    <property type="match status" value="1"/>
</dbReference>
<keyword evidence="4 10" id="KW-0521">NADP</keyword>
<feature type="binding site" evidence="10">
    <location>
        <position position="111"/>
    </location>
    <ligand>
        <name>NAD(+)</name>
        <dbReference type="ChEBI" id="CHEBI:57540"/>
    </ligand>
</feature>
<evidence type="ECO:0000256" key="1">
    <source>
        <dbReference type="ARBA" id="ARBA00004869"/>
    </source>
</evidence>
<comment type="caution">
    <text evidence="14">The sequence shown here is derived from an EMBL/GenBank/DDBJ whole genome shotgun (WGS) entry which is preliminary data.</text>
</comment>
<dbReference type="Pfam" id="PF01113">
    <property type="entry name" value="DapB_N"/>
    <property type="match status" value="1"/>
</dbReference>
<dbReference type="SUPFAM" id="SSF51735">
    <property type="entry name" value="NAD(P)-binding Rossmann-fold domains"/>
    <property type="match status" value="1"/>
</dbReference>
<evidence type="ECO:0000256" key="11">
    <source>
        <dbReference type="PIRSR" id="PIRSR000149-1"/>
    </source>
</evidence>
<evidence type="ECO:0000256" key="12">
    <source>
        <dbReference type="RuleBase" id="RU003388"/>
    </source>
</evidence>
<evidence type="ECO:0000313" key="15">
    <source>
        <dbReference type="Proteomes" id="UP000183815"/>
    </source>
</evidence>
<sequence>MSIKVAINGYGTIGKRVADAVSRQDDMQIIGVSKTKPSFEAFAAQENNYPLFVAKAEQESAFNEAGISIAGTVADMLADADIVVDCTPGKLGVNNKEMYSKAGVKAIWQGGEKHDPIGTSFNALTNYDDSYGADFVRVVSCNTTGLARTLYPLEVNWGVDNVKAVMVRRSADPGDSKRGPINSIEPVLNVPSHHGPDVKTVIKGMNIQTMAVKVPTTLMHVHCNIVQMKNIPDDVNSILEVWENTPRVALVDGVFNTSSTSVKSMPGTAEIMEFARGLGRDFSDLNEIAVWKDGVHLVDGLLYYYQAIHQESDVIPENIDAIRAMCELEKDNMKSMLKTNQALGIN</sequence>
<dbReference type="NCBIfam" id="TIGR01546">
    <property type="entry name" value="GAPDH-II_archae"/>
    <property type="match status" value="1"/>
</dbReference>
<dbReference type="PROSITE" id="PS00071">
    <property type="entry name" value="GAPDH"/>
    <property type="match status" value="1"/>
</dbReference>
<dbReference type="InterPro" id="IPR036291">
    <property type="entry name" value="NAD(P)-bd_dom_sf"/>
</dbReference>
<dbReference type="InterPro" id="IPR020828">
    <property type="entry name" value="GlycerAld_3-P_DH_NAD(P)-bd"/>
</dbReference>
<evidence type="ECO:0000256" key="4">
    <source>
        <dbReference type="ARBA" id="ARBA00022857"/>
    </source>
</evidence>
<dbReference type="Pfam" id="PF02800">
    <property type="entry name" value="Gp_dh_C"/>
    <property type="match status" value="1"/>
</dbReference>
<accession>A0A1J5T0F0</accession>
<dbReference type="InterPro" id="IPR006436">
    <property type="entry name" value="Glyceraldehyde-3-P_DH_2_arc"/>
</dbReference>
<evidence type="ECO:0000256" key="6">
    <source>
        <dbReference type="ARBA" id="ARBA00023027"/>
    </source>
</evidence>
<dbReference type="Proteomes" id="UP000183815">
    <property type="component" value="Unassembled WGS sequence"/>
</dbReference>